<dbReference type="RefSeq" id="WP_286291158.1">
    <property type="nucleotide sequence ID" value="NZ_AP024718.1"/>
</dbReference>
<evidence type="ECO:0000256" key="2">
    <source>
        <dbReference type="ARBA" id="ARBA00016109"/>
    </source>
</evidence>
<name>A0AAU9CAG5_9GAMM</name>
<evidence type="ECO:0000256" key="4">
    <source>
        <dbReference type="ARBA" id="ARBA00023118"/>
    </source>
</evidence>
<evidence type="ECO:0000256" key="1">
    <source>
        <dbReference type="ARBA" id="ARBA00005772"/>
    </source>
</evidence>
<dbReference type="EMBL" id="AP024718">
    <property type="protein sequence ID" value="BCX88937.1"/>
    <property type="molecule type" value="Genomic_DNA"/>
</dbReference>
<evidence type="ECO:0000313" key="6">
    <source>
        <dbReference type="Proteomes" id="UP001321450"/>
    </source>
</evidence>
<reference evidence="6" key="1">
    <citation type="journal article" date="2024" name="Int. J. Syst. Evol. Microbiol.">
        <title>Methylomarinovum tepidoasis sp. nov., a moderately thermophilic methanotroph of the family Methylothermaceae isolated from a deep-sea hydrothermal field.</title>
        <authorList>
            <person name="Hirayama H."/>
            <person name="Takaki Y."/>
            <person name="Abe M."/>
            <person name="Miyazaki M."/>
            <person name="Uematsu K."/>
            <person name="Matsui Y."/>
            <person name="Takai K."/>
        </authorList>
    </citation>
    <scope>NUCLEOTIDE SEQUENCE [LARGE SCALE GENOMIC DNA]</scope>
    <source>
        <strain evidence="6">IN45</strain>
    </source>
</reference>
<protein>
    <recommendedName>
        <fullName evidence="2">CRISPR system Cms protein Csm4</fullName>
    </recommendedName>
</protein>
<evidence type="ECO:0000313" key="5">
    <source>
        <dbReference type="EMBL" id="BCX88937.1"/>
    </source>
</evidence>
<sequence>MTELLEGYTEGRPFAVVSDAFPAGFLPRPALPLHHFGEVDAAERKQVKKNRWIAGADFGRPVADWLALAKSDRELVEHFAAEACRRRTTRSPADGGSDLIATRAQPHNTIHRLTGTTASGEFAPYAMTQYWHCRGMKLAVYLAHDPGRIAVDDLTTLLRDIGQTGFGRDASIGLGKFEVDAVDGSPWPAQEHANAWLTLAPCAPQGLEWNPSGCWYQPFTRFGRHGDAAVHSGRPFKTPVLLADTGAVLTPLHFDSGRCFTGRGLGGDGGLSKAIPQTVHQGYAPVLAIRLERQA</sequence>
<gene>
    <name evidence="5" type="ORF">MIN45_P1307</name>
</gene>
<dbReference type="AlphaFoldDB" id="A0AAU9CAG5"/>
<keyword evidence="3" id="KW-0694">RNA-binding</keyword>
<dbReference type="GO" id="GO:0051607">
    <property type="term" value="P:defense response to virus"/>
    <property type="evidence" value="ECO:0007669"/>
    <property type="project" value="UniProtKB-KW"/>
</dbReference>
<dbReference type="GO" id="GO:0003723">
    <property type="term" value="F:RNA binding"/>
    <property type="evidence" value="ECO:0007669"/>
    <property type="project" value="UniProtKB-KW"/>
</dbReference>
<comment type="similarity">
    <text evidence="1">Belongs to the CRISPR-associated Csm4 family.</text>
</comment>
<dbReference type="Proteomes" id="UP001321450">
    <property type="component" value="Chromosome"/>
</dbReference>
<dbReference type="KEGG" id="meiy:MIN45_P1307"/>
<dbReference type="InterPro" id="IPR005510">
    <property type="entry name" value="Csm4"/>
</dbReference>
<proteinExistence type="inferred from homology"/>
<evidence type="ECO:0000256" key="3">
    <source>
        <dbReference type="ARBA" id="ARBA00022884"/>
    </source>
</evidence>
<dbReference type="NCBIfam" id="TIGR01903">
    <property type="entry name" value="cas5_csm4"/>
    <property type="match status" value="1"/>
</dbReference>
<accession>A0AAU9CAG5</accession>
<organism evidence="5 6">
    <name type="scientific">Methylomarinovum tepidoasis</name>
    <dbReference type="NCBI Taxonomy" id="2840183"/>
    <lineage>
        <taxon>Bacteria</taxon>
        <taxon>Pseudomonadati</taxon>
        <taxon>Pseudomonadota</taxon>
        <taxon>Gammaproteobacteria</taxon>
        <taxon>Methylococcales</taxon>
        <taxon>Methylothermaceae</taxon>
        <taxon>Methylomarinovum</taxon>
    </lineage>
</organism>
<keyword evidence="6" id="KW-1185">Reference proteome</keyword>
<keyword evidence="4" id="KW-0051">Antiviral defense</keyword>